<accession>A0A9W6K0W9</accession>
<comment type="caution">
    <text evidence="2">The sequence shown here is derived from an EMBL/GenBank/DDBJ whole genome shotgun (WGS) entry which is preliminary data.</text>
</comment>
<dbReference type="InterPro" id="IPR009506">
    <property type="entry name" value="YjiS-like"/>
</dbReference>
<feature type="domain" description="YjiS-like" evidence="1">
    <location>
        <begin position="26"/>
        <end position="60"/>
    </location>
</feature>
<protein>
    <recommendedName>
        <fullName evidence="1">YjiS-like domain-containing protein</fullName>
    </recommendedName>
</protein>
<reference evidence="2" key="1">
    <citation type="journal article" date="2014" name="Int. J. Syst. Evol. Microbiol.">
        <title>Complete genome sequence of Corynebacterium casei LMG S-19264T (=DSM 44701T), isolated from a smear-ripened cheese.</title>
        <authorList>
            <consortium name="US DOE Joint Genome Institute (JGI-PGF)"/>
            <person name="Walter F."/>
            <person name="Albersmeier A."/>
            <person name="Kalinowski J."/>
            <person name="Ruckert C."/>
        </authorList>
    </citation>
    <scope>NUCLEOTIDE SEQUENCE</scope>
    <source>
        <strain evidence="2">VKM B-2935</strain>
    </source>
</reference>
<dbReference type="EMBL" id="BSFN01000001">
    <property type="protein sequence ID" value="GLK87451.1"/>
    <property type="molecule type" value="Genomic_DNA"/>
</dbReference>
<reference evidence="2" key="2">
    <citation type="submission" date="2023-01" db="EMBL/GenBank/DDBJ databases">
        <authorList>
            <person name="Sun Q."/>
            <person name="Evtushenko L."/>
        </authorList>
    </citation>
    <scope>NUCLEOTIDE SEQUENCE</scope>
    <source>
        <strain evidence="2">VKM B-2935</strain>
    </source>
</reference>
<dbReference type="AlphaFoldDB" id="A0A9W6K0W9"/>
<name>A0A9W6K0W9_9PSED</name>
<evidence type="ECO:0000259" key="1">
    <source>
        <dbReference type="Pfam" id="PF06568"/>
    </source>
</evidence>
<dbReference type="Proteomes" id="UP001143328">
    <property type="component" value="Unassembled WGS sequence"/>
</dbReference>
<sequence length="71" mass="8274">MDRTLNPAAAKPTATAKPTHWPLRILAMITVWRRNARTRRQLARLDDRQLADAGISSCDRDMELDKPFWRE</sequence>
<gene>
    <name evidence="2" type="ORF">GCM10017655_05130</name>
</gene>
<dbReference type="RefSeq" id="WP_271193703.1">
    <property type="nucleotide sequence ID" value="NZ_BSFN01000001.1"/>
</dbReference>
<keyword evidence="3" id="KW-1185">Reference proteome</keyword>
<evidence type="ECO:0000313" key="2">
    <source>
        <dbReference type="EMBL" id="GLK87451.1"/>
    </source>
</evidence>
<proteinExistence type="predicted"/>
<dbReference type="Pfam" id="PF06568">
    <property type="entry name" value="YjiS-like"/>
    <property type="match status" value="1"/>
</dbReference>
<organism evidence="2 3">
    <name type="scientific">Pseudomonas turukhanskensis</name>
    <dbReference type="NCBI Taxonomy" id="1806536"/>
    <lineage>
        <taxon>Bacteria</taxon>
        <taxon>Pseudomonadati</taxon>
        <taxon>Pseudomonadota</taxon>
        <taxon>Gammaproteobacteria</taxon>
        <taxon>Pseudomonadales</taxon>
        <taxon>Pseudomonadaceae</taxon>
        <taxon>Pseudomonas</taxon>
    </lineage>
</organism>
<evidence type="ECO:0000313" key="3">
    <source>
        <dbReference type="Proteomes" id="UP001143328"/>
    </source>
</evidence>